<feature type="chain" id="PRO_5002723986" evidence="8">
    <location>
        <begin position="24"/>
        <end position="728"/>
    </location>
</feature>
<evidence type="ECO:0000256" key="6">
    <source>
        <dbReference type="ARBA" id="ARBA00023180"/>
    </source>
</evidence>
<keyword evidence="2" id="KW-0479">Metal-binding</keyword>
<dbReference type="GeneID" id="6006191"/>
<dbReference type="InterPro" id="IPR033138">
    <property type="entry name" value="Cu_oxidase_CS"/>
</dbReference>
<dbReference type="EMBL" id="AACS02000003">
    <property type="protein sequence ID" value="EAU91978.1"/>
    <property type="molecule type" value="Genomic_DNA"/>
</dbReference>
<sequence>MITKRSVLSATLSLLAASSTVRSAAVYSKNDYVDNLFGSSSYSDRLASVASARTSPSPAAAASPAVTTSPATLFSAARTFSASTAASSSSVAEAVATTSIASDDSDDNSVDNAGNVGDGNSISGGDDDSASVGSVGDDVAVSSTGDEAAAPEDVDGAAPAPQPSAVIAAGSTSFPFVGSVATLNIGNANLSPDGFERPSSVVNGVFPAPLIKANKGDHFSLNVVNDMTDDTQFRATSIHWHGIYQKHTNWADGVAGVNQCPIGPGDSFLYQFDVPNQAGTFWYHSHFRTQYCDGLRGPLVIYDPEDPYRDLYDVDDENTVITIGDWYHLQSPSITGVASNDATVINGKGRYVGGPLVDLAIINVVPGKRYRLRIMAISCDPNYIFSIDGHQLTVIEADAQSTQPLVVDSIQIFAGQRYSAILTADQPIGNYWIRALPNSGNNNLFTGFIDGTNSAILRYAGAPIADPTTSAPDAPVLLDETLLVPLDTTPVPGQPFPGGADVNLLLNLDFNVDAWRFYVNNETFNPPTVPVLLQVMSGAVAAQDLLPAGSVYTLPPNASVEISIPGGVISSPHPFHLHGHSFSVVKSAGIDTPYNYVNPVKRDVVSTGDVGSNTTIRFFTDNSGPWILHCHIDWHLDLGLAIVLAEDPVGTPALNPTPQDWDDLCPAYDALDPSMTEIAVVATPSPLDPQVVSVPESYLATSTEAEDVTVTVTVTVTEGDDAAATDSS</sequence>
<dbReference type="PANTHER" id="PTHR11709:SF511">
    <property type="entry name" value="LACCASE"/>
    <property type="match status" value="1"/>
</dbReference>
<dbReference type="Pfam" id="PF07731">
    <property type="entry name" value="Cu-oxidase_2"/>
    <property type="match status" value="1"/>
</dbReference>
<feature type="domain" description="Plastocyanin-like" evidence="11">
    <location>
        <begin position="186"/>
        <end position="305"/>
    </location>
</feature>
<keyword evidence="8" id="KW-0732">Signal</keyword>
<dbReference type="Proteomes" id="UP000001861">
    <property type="component" value="Unassembled WGS sequence"/>
</dbReference>
<evidence type="ECO:0000313" key="12">
    <source>
        <dbReference type="EMBL" id="EAU91978.1"/>
    </source>
</evidence>
<dbReference type="AlphaFoldDB" id="A8N4I7"/>
<evidence type="ECO:0000256" key="1">
    <source>
        <dbReference type="ARBA" id="ARBA00010609"/>
    </source>
</evidence>
<dbReference type="CDD" id="cd13856">
    <property type="entry name" value="CuRO_1_Tv-LCC_like"/>
    <property type="match status" value="1"/>
</dbReference>
<dbReference type="eggNOG" id="KOG1263">
    <property type="taxonomic scope" value="Eukaryota"/>
</dbReference>
<evidence type="ECO:0000256" key="4">
    <source>
        <dbReference type="ARBA" id="ARBA00023008"/>
    </source>
</evidence>
<dbReference type="PROSITE" id="PS00079">
    <property type="entry name" value="MULTICOPPER_OXIDASE1"/>
    <property type="match status" value="1"/>
</dbReference>
<keyword evidence="3" id="KW-0560">Oxidoreductase</keyword>
<dbReference type="InParanoid" id="A8N4I7"/>
<dbReference type="InterPro" id="IPR001117">
    <property type="entry name" value="Cu-oxidase_2nd"/>
</dbReference>
<dbReference type="InterPro" id="IPR008972">
    <property type="entry name" value="Cupredoxin"/>
</dbReference>
<dbReference type="KEGG" id="cci:CC1G_05965"/>
<dbReference type="GO" id="GO:0016491">
    <property type="term" value="F:oxidoreductase activity"/>
    <property type="evidence" value="ECO:0007669"/>
    <property type="project" value="UniProtKB-KW"/>
</dbReference>
<dbReference type="FunCoup" id="A8N4I7">
    <property type="interactions" value="45"/>
</dbReference>
<dbReference type="PANTHER" id="PTHR11709">
    <property type="entry name" value="MULTI-COPPER OXIDASE"/>
    <property type="match status" value="1"/>
</dbReference>
<evidence type="ECO:0000256" key="7">
    <source>
        <dbReference type="SAM" id="MobiDB-lite"/>
    </source>
</evidence>
<evidence type="ECO:0000313" key="13">
    <source>
        <dbReference type="Proteomes" id="UP000001861"/>
    </source>
</evidence>
<dbReference type="STRING" id="240176.A8N4I7"/>
<feature type="region of interest" description="Disordered" evidence="7">
    <location>
        <begin position="102"/>
        <end position="162"/>
    </location>
</feature>
<dbReference type="OMA" id="CKTHNAI"/>
<reference evidence="12 13" key="1">
    <citation type="journal article" date="2010" name="Proc. Natl. Acad. Sci. U.S.A.">
        <title>Insights into evolution of multicellular fungi from the assembled chromosomes of the mushroom Coprinopsis cinerea (Coprinus cinereus).</title>
        <authorList>
            <person name="Stajich J.E."/>
            <person name="Wilke S.K."/>
            <person name="Ahren D."/>
            <person name="Au C.H."/>
            <person name="Birren B.W."/>
            <person name="Borodovsky M."/>
            <person name="Burns C."/>
            <person name="Canback B."/>
            <person name="Casselton L.A."/>
            <person name="Cheng C.K."/>
            <person name="Deng J."/>
            <person name="Dietrich F.S."/>
            <person name="Fargo D.C."/>
            <person name="Farman M.L."/>
            <person name="Gathman A.C."/>
            <person name="Goldberg J."/>
            <person name="Guigo R."/>
            <person name="Hoegger P.J."/>
            <person name="Hooker J.B."/>
            <person name="Huggins A."/>
            <person name="James T.Y."/>
            <person name="Kamada T."/>
            <person name="Kilaru S."/>
            <person name="Kodira C."/>
            <person name="Kues U."/>
            <person name="Kupfer D."/>
            <person name="Kwan H.S."/>
            <person name="Lomsadze A."/>
            <person name="Li W."/>
            <person name="Lilly W.W."/>
            <person name="Ma L.J."/>
            <person name="Mackey A.J."/>
            <person name="Manning G."/>
            <person name="Martin F."/>
            <person name="Muraguchi H."/>
            <person name="Natvig D.O."/>
            <person name="Palmerini H."/>
            <person name="Ramesh M.A."/>
            <person name="Rehmeyer C.J."/>
            <person name="Roe B.A."/>
            <person name="Shenoy N."/>
            <person name="Stanke M."/>
            <person name="Ter-Hovhannisyan V."/>
            <person name="Tunlid A."/>
            <person name="Velagapudi R."/>
            <person name="Vision T.J."/>
            <person name="Zeng Q."/>
            <person name="Zolan M.E."/>
            <person name="Pukkila P.J."/>
        </authorList>
    </citation>
    <scope>NUCLEOTIDE SEQUENCE [LARGE SCALE GENOMIC DNA]</scope>
    <source>
        <strain evidence="13">Okayama-7 / 130 / ATCC MYA-4618 / FGSC 9003</strain>
    </source>
</reference>
<name>A8N4I7_COPC7</name>
<feature type="compositionally biased region" description="Low complexity" evidence="7">
    <location>
        <begin position="110"/>
        <end position="146"/>
    </location>
</feature>
<dbReference type="Pfam" id="PF07732">
    <property type="entry name" value="Cu-oxidase_3"/>
    <property type="match status" value="1"/>
</dbReference>
<dbReference type="FunFam" id="2.60.40.420:FF:000045">
    <property type="entry name" value="Laccase 2"/>
    <property type="match status" value="1"/>
</dbReference>
<evidence type="ECO:0000256" key="2">
    <source>
        <dbReference type="ARBA" id="ARBA00022723"/>
    </source>
</evidence>
<dbReference type="SUPFAM" id="SSF49503">
    <property type="entry name" value="Cupredoxins"/>
    <property type="match status" value="3"/>
</dbReference>
<dbReference type="CDD" id="cd13903">
    <property type="entry name" value="CuRO_3_Tv-LCC_like"/>
    <property type="match status" value="1"/>
</dbReference>
<evidence type="ECO:0000256" key="3">
    <source>
        <dbReference type="ARBA" id="ARBA00023002"/>
    </source>
</evidence>
<dbReference type="InterPro" id="IPR011706">
    <property type="entry name" value="Cu-oxidase_C"/>
</dbReference>
<keyword evidence="13" id="KW-1185">Reference proteome</keyword>
<dbReference type="PROSITE" id="PS00080">
    <property type="entry name" value="MULTICOPPER_OXIDASE2"/>
    <property type="match status" value="1"/>
</dbReference>
<accession>A8N4I7</accession>
<dbReference type="InterPro" id="IPR011707">
    <property type="entry name" value="Cu-oxidase-like_N"/>
</dbReference>
<keyword evidence="6" id="KW-0325">Glycoprotein</keyword>
<keyword evidence="5" id="KW-1015">Disulfide bond</keyword>
<feature type="domain" description="Plastocyanin-like" evidence="10">
    <location>
        <begin position="526"/>
        <end position="648"/>
    </location>
</feature>
<dbReference type="RefSeq" id="XP_001829756.1">
    <property type="nucleotide sequence ID" value="XM_001829704.1"/>
</dbReference>
<dbReference type="VEuPathDB" id="FungiDB:CC1G_05965"/>
<evidence type="ECO:0000259" key="10">
    <source>
        <dbReference type="Pfam" id="PF07731"/>
    </source>
</evidence>
<feature type="domain" description="Plastocyanin-like" evidence="9">
    <location>
        <begin position="317"/>
        <end position="462"/>
    </location>
</feature>
<comment type="similarity">
    <text evidence="1">Belongs to the multicopper oxidase family.</text>
</comment>
<organism evidence="12 13">
    <name type="scientific">Coprinopsis cinerea (strain Okayama-7 / 130 / ATCC MYA-4618 / FGSC 9003)</name>
    <name type="common">Inky cap fungus</name>
    <name type="synonym">Hormographiella aspergillata</name>
    <dbReference type="NCBI Taxonomy" id="240176"/>
    <lineage>
        <taxon>Eukaryota</taxon>
        <taxon>Fungi</taxon>
        <taxon>Dikarya</taxon>
        <taxon>Basidiomycota</taxon>
        <taxon>Agaricomycotina</taxon>
        <taxon>Agaricomycetes</taxon>
        <taxon>Agaricomycetidae</taxon>
        <taxon>Agaricales</taxon>
        <taxon>Agaricineae</taxon>
        <taxon>Psathyrellaceae</taxon>
        <taxon>Coprinopsis</taxon>
    </lineage>
</organism>
<gene>
    <name evidence="12" type="ORF">CC1G_05965</name>
</gene>
<dbReference type="GO" id="GO:0005507">
    <property type="term" value="F:copper ion binding"/>
    <property type="evidence" value="ECO:0007669"/>
    <property type="project" value="InterPro"/>
</dbReference>
<dbReference type="InterPro" id="IPR002355">
    <property type="entry name" value="Cu_oxidase_Cu_BS"/>
</dbReference>
<proteinExistence type="inferred from homology"/>
<protein>
    <submittedName>
        <fullName evidence="12">Laccase 8</fullName>
    </submittedName>
</protein>
<dbReference type="InterPro" id="IPR045087">
    <property type="entry name" value="Cu-oxidase_fam"/>
</dbReference>
<dbReference type="Gene3D" id="2.60.40.420">
    <property type="entry name" value="Cupredoxins - blue copper proteins"/>
    <property type="match status" value="3"/>
</dbReference>
<keyword evidence="4" id="KW-0186">Copper</keyword>
<evidence type="ECO:0000259" key="11">
    <source>
        <dbReference type="Pfam" id="PF07732"/>
    </source>
</evidence>
<evidence type="ECO:0000256" key="5">
    <source>
        <dbReference type="ARBA" id="ARBA00023157"/>
    </source>
</evidence>
<dbReference type="OrthoDB" id="2121828at2759"/>
<comment type="caution">
    <text evidence="12">The sequence shown here is derived from an EMBL/GenBank/DDBJ whole genome shotgun (WGS) entry which is preliminary data.</text>
</comment>
<evidence type="ECO:0000256" key="8">
    <source>
        <dbReference type="SAM" id="SignalP"/>
    </source>
</evidence>
<dbReference type="Pfam" id="PF00394">
    <property type="entry name" value="Cu-oxidase"/>
    <property type="match status" value="1"/>
</dbReference>
<feature type="signal peptide" evidence="8">
    <location>
        <begin position="1"/>
        <end position="23"/>
    </location>
</feature>
<evidence type="ECO:0000259" key="9">
    <source>
        <dbReference type="Pfam" id="PF00394"/>
    </source>
</evidence>